<dbReference type="EMBL" id="QMFB01000023">
    <property type="protein sequence ID" value="RAV15580.1"/>
    <property type="molecule type" value="Genomic_DNA"/>
</dbReference>
<proteinExistence type="predicted"/>
<dbReference type="Proteomes" id="UP000250369">
    <property type="component" value="Unassembled WGS sequence"/>
</dbReference>
<keyword evidence="1" id="KW-0732">Signal</keyword>
<evidence type="ECO:0000313" key="3">
    <source>
        <dbReference type="Proteomes" id="UP000250369"/>
    </source>
</evidence>
<reference evidence="2 3" key="1">
    <citation type="journal article" date="2009" name="Int. J. Syst. Evol. Microbiol.">
        <title>Paenibacillus contaminans sp. nov., isolated from a contaminated laboratory plate.</title>
        <authorList>
            <person name="Chou J.H."/>
            <person name="Lee J.H."/>
            <person name="Lin M.C."/>
            <person name="Chang P.S."/>
            <person name="Arun A.B."/>
            <person name="Young C.C."/>
            <person name="Chen W.M."/>
        </authorList>
    </citation>
    <scope>NUCLEOTIDE SEQUENCE [LARGE SCALE GENOMIC DNA]</scope>
    <source>
        <strain evidence="2 3">CKOBP-6</strain>
    </source>
</reference>
<organism evidence="2 3">
    <name type="scientific">Paenibacillus contaminans</name>
    <dbReference type="NCBI Taxonomy" id="450362"/>
    <lineage>
        <taxon>Bacteria</taxon>
        <taxon>Bacillati</taxon>
        <taxon>Bacillota</taxon>
        <taxon>Bacilli</taxon>
        <taxon>Bacillales</taxon>
        <taxon>Paenibacillaceae</taxon>
        <taxon>Paenibacillus</taxon>
    </lineage>
</organism>
<dbReference type="AlphaFoldDB" id="A0A329M6T6"/>
<sequence length="322" mass="33406">MKNVPQMFKKVAVTTVLSTCLVGSMVSSAFASVTAGNLGNKVGNELLANFTITDAVDTVVLSWDQAALEKDPKSYTLAKGSSQTVTYHVKPGAENDDDLTVSVLLKVPTLNASTIGSLKAGGNTLSLAFTDGGYSYYILKEGLDVAVGAASQSGTFDIAFSQVSSLLPHQISLIAINENAPAPVGIKSLTPTLGLISHPNLNPEQQVQASITFNTALPLGMTGTAVVKLDGIESFDVAGSTISSGGLPISNLTSYWNAQTKTLTFPASQMLALPTIITLKDAKASSTAGSYSIKASIDFDGVGTLYSPSDELSIPFVINYPG</sequence>
<evidence type="ECO:0000256" key="1">
    <source>
        <dbReference type="SAM" id="SignalP"/>
    </source>
</evidence>
<comment type="caution">
    <text evidence="2">The sequence shown here is derived from an EMBL/GenBank/DDBJ whole genome shotgun (WGS) entry which is preliminary data.</text>
</comment>
<evidence type="ECO:0000313" key="2">
    <source>
        <dbReference type="EMBL" id="RAV15580.1"/>
    </source>
</evidence>
<feature type="signal peptide" evidence="1">
    <location>
        <begin position="1"/>
        <end position="31"/>
    </location>
</feature>
<accession>A0A329M6T6</accession>
<gene>
    <name evidence="2" type="ORF">DQG23_29830</name>
</gene>
<keyword evidence="3" id="KW-1185">Reference proteome</keyword>
<feature type="chain" id="PRO_5016356252" evidence="1">
    <location>
        <begin position="32"/>
        <end position="322"/>
    </location>
</feature>
<protein>
    <submittedName>
        <fullName evidence="2">Uncharacterized protein</fullName>
    </submittedName>
</protein>
<name>A0A329M6T6_9BACL</name>